<dbReference type="InterPro" id="IPR032675">
    <property type="entry name" value="LRR_dom_sf"/>
</dbReference>
<dbReference type="InterPro" id="IPR027417">
    <property type="entry name" value="P-loop_NTPase"/>
</dbReference>
<dbReference type="Gene3D" id="3.80.10.10">
    <property type="entry name" value="Ribonuclease Inhibitor"/>
    <property type="match status" value="2"/>
</dbReference>
<evidence type="ECO:0000259" key="8">
    <source>
        <dbReference type="Pfam" id="PF20160"/>
    </source>
</evidence>
<dbReference type="SUPFAM" id="SSF52540">
    <property type="entry name" value="P-loop containing nucleoside triphosphate hydrolases"/>
    <property type="match status" value="1"/>
</dbReference>
<feature type="domain" description="C-JID" evidence="8">
    <location>
        <begin position="717"/>
        <end position="879"/>
    </location>
</feature>
<dbReference type="Pfam" id="PF00931">
    <property type="entry name" value="NB-ARC"/>
    <property type="match status" value="1"/>
</dbReference>
<evidence type="ECO:0000256" key="1">
    <source>
        <dbReference type="ARBA" id="ARBA00011982"/>
    </source>
</evidence>
<evidence type="ECO:0000259" key="10">
    <source>
        <dbReference type="Pfam" id="PF23286"/>
    </source>
</evidence>
<accession>W9S220</accession>
<gene>
    <name evidence="11" type="ORF">L484_008621</name>
</gene>
<dbReference type="Gene3D" id="1.10.8.430">
    <property type="entry name" value="Helical domain of apoptotic protease-activating factors"/>
    <property type="match status" value="1"/>
</dbReference>
<dbReference type="InterPro" id="IPR045344">
    <property type="entry name" value="C-JID"/>
</dbReference>
<evidence type="ECO:0000256" key="4">
    <source>
        <dbReference type="ARBA" id="ARBA00022821"/>
    </source>
</evidence>
<dbReference type="InterPro" id="IPR058546">
    <property type="entry name" value="RPS4B/Roq1-like_LRR"/>
</dbReference>
<dbReference type="GO" id="GO:0006952">
    <property type="term" value="P:defense response"/>
    <property type="evidence" value="ECO:0007669"/>
    <property type="project" value="InterPro"/>
</dbReference>
<evidence type="ECO:0000256" key="5">
    <source>
        <dbReference type="ARBA" id="ARBA00023027"/>
    </source>
</evidence>
<evidence type="ECO:0000313" key="11">
    <source>
        <dbReference type="EMBL" id="EXC10454.1"/>
    </source>
</evidence>
<dbReference type="Pfam" id="PF20160">
    <property type="entry name" value="C-JID"/>
    <property type="match status" value="1"/>
</dbReference>
<organism evidence="11 12">
    <name type="scientific">Morus notabilis</name>
    <dbReference type="NCBI Taxonomy" id="981085"/>
    <lineage>
        <taxon>Eukaryota</taxon>
        <taxon>Viridiplantae</taxon>
        <taxon>Streptophyta</taxon>
        <taxon>Embryophyta</taxon>
        <taxon>Tracheophyta</taxon>
        <taxon>Spermatophyta</taxon>
        <taxon>Magnoliopsida</taxon>
        <taxon>eudicotyledons</taxon>
        <taxon>Gunneridae</taxon>
        <taxon>Pentapetalae</taxon>
        <taxon>rosids</taxon>
        <taxon>fabids</taxon>
        <taxon>Rosales</taxon>
        <taxon>Moraceae</taxon>
        <taxon>Moreae</taxon>
        <taxon>Morus</taxon>
    </lineage>
</organism>
<dbReference type="InterPro" id="IPR044974">
    <property type="entry name" value="Disease_R_plants"/>
</dbReference>
<dbReference type="KEGG" id="mnt:21391981"/>
<evidence type="ECO:0000256" key="6">
    <source>
        <dbReference type="ARBA" id="ARBA00047304"/>
    </source>
</evidence>
<dbReference type="eggNOG" id="ENOG502SI7S">
    <property type="taxonomic scope" value="Eukaryota"/>
</dbReference>
<sequence length="921" mass="105933">MPYSRPDFSKLVGIEEHVERLERSLHIGTPFFRIIGIWGMIGIGKTTIATVLYDRIYPHFEGFYFLRNVTQKAERHGLDHLRNTLLAQLLGETNLNLGHQSSGSTSIGGRLCHKKVLVVLDGVDDEDQFDQLLPREHIDFHTESRIIVTTRRAQVLRSIRASEEYRVDELNAFDALKLFNLNAFENNPIKSDFADLSVKVVNNHAGGVPLALKLLGSYLGRRISREAWESALEKWEFVPNENILKAYRICYDSLHPTSRNICLDIACFFRGDERNFIERILHGCKFFPKDGISDLIDNCLLISTPDNKISMHDLLQRMAQEIVREESEREPENRSRLWIAEDICDVLEKSMGTAKLEGMFLDMAKSEREKLIIPYKAFSNMRNLRLLKIHDSRSVEVCKVHIPCGLESLPNSLVYFHWHSYPWNSLPSTFAPNGLVELNMPYSKLGNLWPTGVQHLGNLKRINLSYSERLSRIPDLSRARNIESINLESCRSLLELPSYVSNLDKLTSLNLKGCSSLRNCYAFPRNIKSLDVRNCTKLQTLPNNVCDLEHLWYLNLSGCCQLVNFPEISRPMKRLEYLKLKRTSIIELPGSIKNLLGLKVLSLKMCKNLQALPSSISCISTLQKLKLCHCSNLKSLPKLPTSVSWVDARYCSLLESVSISKAELRDVWNKFVFYNCLKLDPVSRNNIMADARLRILRSAVMAREDGESKTPDDEICFPGEKIPEWFEHQNDGHEINVELDHQPDWCNQYFLGFAFCAVVEFQNVSSDTDFQLHCKSECIFPDGKTNKWSRSWTWHWNYLEEESSTMNSSHIFLFHDYCCKTYWKFPINCEASSSTSKLTTYYDKSSATFSFHPGDSRGRVSSLNCEVQFCGVHLLYTHDSGQFRDFENSPWETHRMMSIEERGCLAPAPNDFQRRPISCDC</sequence>
<name>W9S220_9ROSA</name>
<dbReference type="Pfam" id="PF23282">
    <property type="entry name" value="WHD_ROQ1"/>
    <property type="match status" value="1"/>
</dbReference>
<dbReference type="PRINTS" id="PR00364">
    <property type="entry name" value="DISEASERSIST"/>
</dbReference>
<keyword evidence="12" id="KW-1185">Reference proteome</keyword>
<dbReference type="AlphaFoldDB" id="W9S220"/>
<dbReference type="EC" id="3.2.2.6" evidence="1"/>
<evidence type="ECO:0000256" key="3">
    <source>
        <dbReference type="ARBA" id="ARBA00022737"/>
    </source>
</evidence>
<dbReference type="GO" id="GO:0061809">
    <property type="term" value="F:NAD+ nucleosidase activity, cyclic ADP-ribose generating"/>
    <property type="evidence" value="ECO:0007669"/>
    <property type="project" value="UniProtKB-EC"/>
</dbReference>
<feature type="domain" description="NB-ARC" evidence="7">
    <location>
        <begin position="15"/>
        <end position="187"/>
    </location>
</feature>
<dbReference type="Proteomes" id="UP000030645">
    <property type="component" value="Unassembled WGS sequence"/>
</dbReference>
<keyword evidence="2" id="KW-0433">Leucine-rich repeat</keyword>
<evidence type="ECO:0000259" key="7">
    <source>
        <dbReference type="Pfam" id="PF00931"/>
    </source>
</evidence>
<comment type="catalytic activity">
    <reaction evidence="6">
        <text>NAD(+) + H2O = ADP-D-ribose + nicotinamide + H(+)</text>
        <dbReference type="Rhea" id="RHEA:16301"/>
        <dbReference type="ChEBI" id="CHEBI:15377"/>
        <dbReference type="ChEBI" id="CHEBI:15378"/>
        <dbReference type="ChEBI" id="CHEBI:17154"/>
        <dbReference type="ChEBI" id="CHEBI:57540"/>
        <dbReference type="ChEBI" id="CHEBI:57967"/>
        <dbReference type="EC" id="3.2.2.6"/>
    </reaction>
    <physiologicalReaction direction="left-to-right" evidence="6">
        <dbReference type="Rhea" id="RHEA:16302"/>
    </physiologicalReaction>
</comment>
<dbReference type="GO" id="GO:0043531">
    <property type="term" value="F:ADP binding"/>
    <property type="evidence" value="ECO:0007669"/>
    <property type="project" value="InterPro"/>
</dbReference>
<dbReference type="Gene3D" id="3.40.50.300">
    <property type="entry name" value="P-loop containing nucleotide triphosphate hydrolases"/>
    <property type="match status" value="1"/>
</dbReference>
<dbReference type="SUPFAM" id="SSF52058">
    <property type="entry name" value="L domain-like"/>
    <property type="match status" value="1"/>
</dbReference>
<dbReference type="OrthoDB" id="850331at2759"/>
<dbReference type="InterPro" id="IPR002182">
    <property type="entry name" value="NB-ARC"/>
</dbReference>
<protein>
    <recommendedName>
        <fullName evidence="1">ADP-ribosyl cyclase/cyclic ADP-ribose hydrolase</fullName>
        <ecNumber evidence="1">3.2.2.6</ecNumber>
    </recommendedName>
</protein>
<evidence type="ECO:0000259" key="9">
    <source>
        <dbReference type="Pfam" id="PF23282"/>
    </source>
</evidence>
<reference evidence="12" key="1">
    <citation type="submission" date="2013-01" db="EMBL/GenBank/DDBJ databases">
        <title>Draft Genome Sequence of a Mulberry Tree, Morus notabilis C.K. Schneid.</title>
        <authorList>
            <person name="He N."/>
            <person name="Zhao S."/>
        </authorList>
    </citation>
    <scope>NUCLEOTIDE SEQUENCE</scope>
</reference>
<dbReference type="Pfam" id="PF07725">
    <property type="entry name" value="LRR_3"/>
    <property type="match status" value="1"/>
</dbReference>
<keyword evidence="4" id="KW-0611">Plant defense</keyword>
<feature type="domain" description="Disease resistance protein RPS4B/Roq1-like leucine-rich repeats" evidence="10">
    <location>
        <begin position="551"/>
        <end position="634"/>
    </location>
</feature>
<proteinExistence type="predicted"/>
<dbReference type="InterPro" id="IPR042197">
    <property type="entry name" value="Apaf_helical"/>
</dbReference>
<keyword evidence="3" id="KW-0677">Repeat</keyword>
<evidence type="ECO:0000256" key="2">
    <source>
        <dbReference type="ARBA" id="ARBA00022614"/>
    </source>
</evidence>
<evidence type="ECO:0000313" key="12">
    <source>
        <dbReference type="Proteomes" id="UP000030645"/>
    </source>
</evidence>
<feature type="domain" description="Disease resistance protein Roq1-like winged-helix" evidence="9">
    <location>
        <begin position="259"/>
        <end position="327"/>
    </location>
</feature>
<dbReference type="PANTHER" id="PTHR11017:SF479">
    <property type="entry name" value="DISEASE RESISTANCE PROTEIN (TIR-NBS-LRR CLASS) FAMILY"/>
    <property type="match status" value="1"/>
</dbReference>
<dbReference type="PANTHER" id="PTHR11017">
    <property type="entry name" value="LEUCINE-RICH REPEAT-CONTAINING PROTEIN"/>
    <property type="match status" value="1"/>
</dbReference>
<keyword evidence="5" id="KW-0520">NAD</keyword>
<dbReference type="InterPro" id="IPR011713">
    <property type="entry name" value="Leu-rich_rpt_3"/>
</dbReference>
<dbReference type="Pfam" id="PF23286">
    <property type="entry name" value="LRR_13"/>
    <property type="match status" value="1"/>
</dbReference>
<dbReference type="EMBL" id="KE345641">
    <property type="protein sequence ID" value="EXC10454.1"/>
    <property type="molecule type" value="Genomic_DNA"/>
</dbReference>
<dbReference type="InterPro" id="IPR058192">
    <property type="entry name" value="WHD_ROQ1-like"/>
</dbReference>